<dbReference type="HOGENOM" id="CLU_1570812_0_0_1"/>
<keyword evidence="2" id="KW-1185">Reference proteome</keyword>
<name>A0A0D0C007_9AGAR</name>
<gene>
    <name evidence="1" type="ORF">GYMLUDRAFT_65098</name>
</gene>
<evidence type="ECO:0000313" key="1">
    <source>
        <dbReference type="EMBL" id="KIK50922.1"/>
    </source>
</evidence>
<organism evidence="1 2">
    <name type="scientific">Collybiopsis luxurians FD-317 M1</name>
    <dbReference type="NCBI Taxonomy" id="944289"/>
    <lineage>
        <taxon>Eukaryota</taxon>
        <taxon>Fungi</taxon>
        <taxon>Dikarya</taxon>
        <taxon>Basidiomycota</taxon>
        <taxon>Agaricomycotina</taxon>
        <taxon>Agaricomycetes</taxon>
        <taxon>Agaricomycetidae</taxon>
        <taxon>Agaricales</taxon>
        <taxon>Marasmiineae</taxon>
        <taxon>Omphalotaceae</taxon>
        <taxon>Collybiopsis</taxon>
        <taxon>Collybiopsis luxurians</taxon>
    </lineage>
</organism>
<protein>
    <submittedName>
        <fullName evidence="1">Uncharacterized protein</fullName>
    </submittedName>
</protein>
<dbReference type="Proteomes" id="UP000053593">
    <property type="component" value="Unassembled WGS sequence"/>
</dbReference>
<dbReference type="AlphaFoldDB" id="A0A0D0C007"/>
<dbReference type="EMBL" id="KN834879">
    <property type="protein sequence ID" value="KIK50922.1"/>
    <property type="molecule type" value="Genomic_DNA"/>
</dbReference>
<evidence type="ECO:0000313" key="2">
    <source>
        <dbReference type="Proteomes" id="UP000053593"/>
    </source>
</evidence>
<proteinExistence type="predicted"/>
<accession>A0A0D0C007</accession>
<sequence length="170" mass="19251">MITLLDVDTDFNVSTMVPTTGPWKDYYKEMNAQTGPKPPSLGAQWSQAFREQQKAAQKQEQDDKNRIQIRFRSKIRFDVPPPVISSSIKLSQPFNNSDAPAIEFEIVTPQTIDTLFTTLQKKGYQIKGLQESGTLSSIAAVNERVNCYQPELVFPSAAAFEQYMNFVTYD</sequence>
<reference evidence="1 2" key="1">
    <citation type="submission" date="2014-04" db="EMBL/GenBank/DDBJ databases">
        <title>Evolutionary Origins and Diversification of the Mycorrhizal Mutualists.</title>
        <authorList>
            <consortium name="DOE Joint Genome Institute"/>
            <consortium name="Mycorrhizal Genomics Consortium"/>
            <person name="Kohler A."/>
            <person name="Kuo A."/>
            <person name="Nagy L.G."/>
            <person name="Floudas D."/>
            <person name="Copeland A."/>
            <person name="Barry K.W."/>
            <person name="Cichocki N."/>
            <person name="Veneault-Fourrey C."/>
            <person name="LaButti K."/>
            <person name="Lindquist E.A."/>
            <person name="Lipzen A."/>
            <person name="Lundell T."/>
            <person name="Morin E."/>
            <person name="Murat C."/>
            <person name="Riley R."/>
            <person name="Ohm R."/>
            <person name="Sun H."/>
            <person name="Tunlid A."/>
            <person name="Henrissat B."/>
            <person name="Grigoriev I.V."/>
            <person name="Hibbett D.S."/>
            <person name="Martin F."/>
        </authorList>
    </citation>
    <scope>NUCLEOTIDE SEQUENCE [LARGE SCALE GENOMIC DNA]</scope>
    <source>
        <strain evidence="1 2">FD-317 M1</strain>
    </source>
</reference>